<dbReference type="InterPro" id="IPR017938">
    <property type="entry name" value="Riboflavin_synthase-like_b-brl"/>
</dbReference>
<dbReference type="Proteomes" id="UP001143330">
    <property type="component" value="Unassembled WGS sequence"/>
</dbReference>
<dbReference type="InterPro" id="IPR039261">
    <property type="entry name" value="FNR_nucleotide-bd"/>
</dbReference>
<protein>
    <submittedName>
        <fullName evidence="3">Siderophore-interacting protein</fullName>
    </submittedName>
</protein>
<feature type="domain" description="FAD-binding FR-type" evidence="2">
    <location>
        <begin position="4"/>
        <end position="130"/>
    </location>
</feature>
<dbReference type="SUPFAM" id="SSF63380">
    <property type="entry name" value="Riboflavin synthase domain-like"/>
    <property type="match status" value="1"/>
</dbReference>
<dbReference type="AlphaFoldDB" id="A0A9W6JSV4"/>
<dbReference type="InterPro" id="IPR007037">
    <property type="entry name" value="SIP_rossman_dom"/>
</dbReference>
<dbReference type="EMBL" id="BSFM01000005">
    <property type="protein sequence ID" value="GLK83146.1"/>
    <property type="molecule type" value="Genomic_DNA"/>
</dbReference>
<dbReference type="PANTHER" id="PTHR30157">
    <property type="entry name" value="FERRIC REDUCTASE, NADPH-DEPENDENT"/>
    <property type="match status" value="1"/>
</dbReference>
<proteinExistence type="inferred from homology"/>
<evidence type="ECO:0000259" key="2">
    <source>
        <dbReference type="PROSITE" id="PS51384"/>
    </source>
</evidence>
<dbReference type="PANTHER" id="PTHR30157:SF0">
    <property type="entry name" value="NADPH-DEPENDENT FERRIC-CHELATE REDUCTASE"/>
    <property type="match status" value="1"/>
</dbReference>
<name>A0A9W6JSV4_9HYPH</name>
<dbReference type="Gene3D" id="2.40.30.10">
    <property type="entry name" value="Translation factors"/>
    <property type="match status" value="1"/>
</dbReference>
<reference evidence="3" key="2">
    <citation type="submission" date="2023-01" db="EMBL/GenBank/DDBJ databases">
        <authorList>
            <person name="Sun Q."/>
            <person name="Evtushenko L."/>
        </authorList>
    </citation>
    <scope>NUCLEOTIDE SEQUENCE</scope>
    <source>
        <strain evidence="3">VKM B-2789</strain>
    </source>
</reference>
<dbReference type="RefSeq" id="WP_213365852.1">
    <property type="nucleotide sequence ID" value="NZ_BSFM01000005.1"/>
</dbReference>
<dbReference type="Gene3D" id="3.40.50.80">
    <property type="entry name" value="Nucleotide-binding domain of ferredoxin-NADP reductase (FNR) module"/>
    <property type="match status" value="1"/>
</dbReference>
<dbReference type="GO" id="GO:0016491">
    <property type="term" value="F:oxidoreductase activity"/>
    <property type="evidence" value="ECO:0007669"/>
    <property type="project" value="InterPro"/>
</dbReference>
<sequence length="250" mass="27748">MSHRKFHEVCVAGRRYLTPGMVRLTFTGEQLDAFPSTGVGDEYLRLFFPDPASGELVLPEIDDEGHWTFPAERERVRYSTYTVRRFDAAARELDIDFVVHQGGMASEWACAAQPGDRIVVNNPRGLYEPPEDMNWQVLMADATGLPALSRLLEQTPAHVASQVFVEVADRAHEQALPTHPRATINWVHGTGNGVAASALDRQFARISLMDGTGYLWAAGEQAAIRAVRRQARKLPAFAGTRCKAVAYWIA</sequence>
<comment type="caution">
    <text evidence="3">The sequence shown here is derived from an EMBL/GenBank/DDBJ whole genome shotgun (WGS) entry which is preliminary data.</text>
</comment>
<evidence type="ECO:0000313" key="4">
    <source>
        <dbReference type="Proteomes" id="UP001143330"/>
    </source>
</evidence>
<dbReference type="InterPro" id="IPR013113">
    <property type="entry name" value="SIP_FAD-bd"/>
</dbReference>
<dbReference type="PROSITE" id="PS51384">
    <property type="entry name" value="FAD_FR"/>
    <property type="match status" value="1"/>
</dbReference>
<evidence type="ECO:0000256" key="1">
    <source>
        <dbReference type="ARBA" id="ARBA00035644"/>
    </source>
</evidence>
<dbReference type="Pfam" id="PF08021">
    <property type="entry name" value="FAD_binding_9"/>
    <property type="match status" value="1"/>
</dbReference>
<dbReference type="InterPro" id="IPR017927">
    <property type="entry name" value="FAD-bd_FR_type"/>
</dbReference>
<reference evidence="3" key="1">
    <citation type="journal article" date="2014" name="Int. J. Syst. Evol. Microbiol.">
        <title>Complete genome sequence of Corynebacterium casei LMG S-19264T (=DSM 44701T), isolated from a smear-ripened cheese.</title>
        <authorList>
            <consortium name="US DOE Joint Genome Institute (JGI-PGF)"/>
            <person name="Walter F."/>
            <person name="Albersmeier A."/>
            <person name="Kalinowski J."/>
            <person name="Ruckert C."/>
        </authorList>
    </citation>
    <scope>NUCLEOTIDE SEQUENCE</scope>
    <source>
        <strain evidence="3">VKM B-2789</strain>
    </source>
</reference>
<keyword evidence="4" id="KW-1185">Reference proteome</keyword>
<accession>A0A9W6JSV4</accession>
<comment type="similarity">
    <text evidence="1">Belongs to the SIP oxidoreductase family.</text>
</comment>
<dbReference type="CDD" id="cd06193">
    <property type="entry name" value="siderophore_interacting"/>
    <property type="match status" value="1"/>
</dbReference>
<gene>
    <name evidence="3" type="ORF">GCM10017653_12150</name>
</gene>
<evidence type="ECO:0000313" key="3">
    <source>
        <dbReference type="EMBL" id="GLK83146.1"/>
    </source>
</evidence>
<dbReference type="Pfam" id="PF04954">
    <property type="entry name" value="SIP"/>
    <property type="match status" value="1"/>
</dbReference>
<organism evidence="3 4">
    <name type="scientific">Ancylobacter defluvii</name>
    <dbReference type="NCBI Taxonomy" id="1282440"/>
    <lineage>
        <taxon>Bacteria</taxon>
        <taxon>Pseudomonadati</taxon>
        <taxon>Pseudomonadota</taxon>
        <taxon>Alphaproteobacteria</taxon>
        <taxon>Hyphomicrobiales</taxon>
        <taxon>Xanthobacteraceae</taxon>
        <taxon>Ancylobacter</taxon>
    </lineage>
</organism>
<dbReference type="InterPro" id="IPR039374">
    <property type="entry name" value="SIP_fam"/>
</dbReference>